<dbReference type="SUPFAM" id="SSF56112">
    <property type="entry name" value="Protein kinase-like (PK-like)"/>
    <property type="match status" value="1"/>
</dbReference>
<protein>
    <recommendedName>
        <fullName evidence="3">Protein kinase domain-containing protein</fullName>
    </recommendedName>
</protein>
<accession>A0A1E4TEE5</accession>
<dbReference type="InterPro" id="IPR004147">
    <property type="entry name" value="ABC1_dom"/>
</dbReference>
<dbReference type="CDD" id="cd13971">
    <property type="entry name" value="ADCK2-like"/>
    <property type="match status" value="1"/>
</dbReference>
<sequence>MYLYEPLATCLRACYLASIFTPLFLATPLFMIGPRSPDRDNLRSGALLWFRLLVKVLELAGPTFIKLGQWAASRRDVFPISLCDMLSVLHSNVSPHAFFYSRHFISRAFHNTSLVDVFQEFYYKPIGVGAIAQVYKAKLSPDFIKDDLQHAEQRLSEADAFFTHNHMVRNIMRTLKDNFTKQLPPSSWVAVKVLHPRAKSMIMRDLSIMNIIAKIANYIPGFKWLCLPDEVENFGHMMRLQLDLRVEGANLQRFIDLFANREGIKFPRPYLLYSSSHVLIEEFCDGVPLEYFLELKSSRGHPIEKKIAELGLNSFFRMLLLDNFVHADLHPGNMIIQIYKPSEMRLRRSSSSALTDEELEDMTIATKHLKSFAHDQVAWQKELDRLYEAGYTPRICFIDTGLVSELNEVNRRNFIDLFKAIANFDGYRVGQLMIERSRSPETAINRDLFALKMEHLVNNIRGQTFKLGVFNIGDLLNETLTMVRQHHVRLEADFVNVVISVFLLEGIGRDLDPDLDLIKSALPILRQLGASSQNMNIKDKSDVLSMAKIWFALEAREFFTGSIQSVNNLIVFDKLSPNI</sequence>
<gene>
    <name evidence="4" type="ORF">CANCADRAFT_36563</name>
</gene>
<evidence type="ECO:0000259" key="3">
    <source>
        <dbReference type="PROSITE" id="PS50011"/>
    </source>
</evidence>
<proteinExistence type="inferred from homology"/>
<keyword evidence="2" id="KW-0472">Membrane</keyword>
<dbReference type="AlphaFoldDB" id="A0A1E4TEE5"/>
<dbReference type="EMBL" id="KV453842">
    <property type="protein sequence ID" value="ODV90077.1"/>
    <property type="molecule type" value="Genomic_DNA"/>
</dbReference>
<dbReference type="GO" id="GO:0004672">
    <property type="term" value="F:protein kinase activity"/>
    <property type="evidence" value="ECO:0007669"/>
    <property type="project" value="InterPro"/>
</dbReference>
<dbReference type="PANTHER" id="PTHR45890">
    <property type="entry name" value="AARF DOMAIN CONTAINING KINASE 2 (PREDICTED)"/>
    <property type="match status" value="1"/>
</dbReference>
<evidence type="ECO:0000313" key="5">
    <source>
        <dbReference type="Proteomes" id="UP000095023"/>
    </source>
</evidence>
<dbReference type="GO" id="GO:0007005">
    <property type="term" value="P:mitochondrion organization"/>
    <property type="evidence" value="ECO:0007669"/>
    <property type="project" value="EnsemblFungi"/>
</dbReference>
<comment type="similarity">
    <text evidence="1">Belongs to the protein kinase superfamily. ADCK protein kinase family.</text>
</comment>
<organism evidence="4 5">
    <name type="scientific">Tortispora caseinolytica NRRL Y-17796</name>
    <dbReference type="NCBI Taxonomy" id="767744"/>
    <lineage>
        <taxon>Eukaryota</taxon>
        <taxon>Fungi</taxon>
        <taxon>Dikarya</taxon>
        <taxon>Ascomycota</taxon>
        <taxon>Saccharomycotina</taxon>
        <taxon>Trigonopsidomycetes</taxon>
        <taxon>Trigonopsidales</taxon>
        <taxon>Trigonopsidaceae</taxon>
        <taxon>Tortispora</taxon>
    </lineage>
</organism>
<evidence type="ECO:0000256" key="1">
    <source>
        <dbReference type="ARBA" id="ARBA00009670"/>
    </source>
</evidence>
<dbReference type="OrthoDB" id="1290869at2759"/>
<keyword evidence="5" id="KW-1185">Reference proteome</keyword>
<feature type="transmembrane region" description="Helical" evidence="2">
    <location>
        <begin position="12"/>
        <end position="34"/>
    </location>
</feature>
<dbReference type="Proteomes" id="UP000095023">
    <property type="component" value="Unassembled WGS sequence"/>
</dbReference>
<dbReference type="InterPro" id="IPR044095">
    <property type="entry name" value="ADCK2_dom"/>
</dbReference>
<dbReference type="InterPro" id="IPR000719">
    <property type="entry name" value="Prot_kinase_dom"/>
</dbReference>
<dbReference type="GO" id="GO:0055091">
    <property type="term" value="P:phospholipid homeostasis"/>
    <property type="evidence" value="ECO:0007669"/>
    <property type="project" value="EnsemblFungi"/>
</dbReference>
<name>A0A1E4TEE5_9ASCO</name>
<dbReference type="PANTHER" id="PTHR45890:SF1">
    <property type="entry name" value="AARF DOMAIN CONTAINING KINASE 2"/>
    <property type="match status" value="1"/>
</dbReference>
<evidence type="ECO:0000256" key="2">
    <source>
        <dbReference type="SAM" id="Phobius"/>
    </source>
</evidence>
<dbReference type="GO" id="GO:0044289">
    <property type="term" value="C:mitochondrial inner-outer membrane contact site"/>
    <property type="evidence" value="ECO:0007669"/>
    <property type="project" value="EnsemblFungi"/>
</dbReference>
<dbReference type="GO" id="GO:0005743">
    <property type="term" value="C:mitochondrial inner membrane"/>
    <property type="evidence" value="ECO:0007669"/>
    <property type="project" value="EnsemblFungi"/>
</dbReference>
<feature type="domain" description="Protein kinase" evidence="3">
    <location>
        <begin position="120"/>
        <end position="579"/>
    </location>
</feature>
<keyword evidence="2" id="KW-0812">Transmembrane</keyword>
<dbReference type="Pfam" id="PF03109">
    <property type="entry name" value="ABC1"/>
    <property type="match status" value="1"/>
</dbReference>
<evidence type="ECO:0000313" key="4">
    <source>
        <dbReference type="EMBL" id="ODV90077.1"/>
    </source>
</evidence>
<dbReference type="PROSITE" id="PS50011">
    <property type="entry name" value="PROTEIN_KINASE_DOM"/>
    <property type="match status" value="1"/>
</dbReference>
<keyword evidence="2" id="KW-1133">Transmembrane helix</keyword>
<dbReference type="InterPro" id="IPR052402">
    <property type="entry name" value="ADCK_kinase"/>
</dbReference>
<reference evidence="5" key="1">
    <citation type="submission" date="2016-02" db="EMBL/GenBank/DDBJ databases">
        <title>Comparative genomics of biotechnologically important yeasts.</title>
        <authorList>
            <consortium name="DOE Joint Genome Institute"/>
            <person name="Riley R."/>
            <person name="Haridas S."/>
            <person name="Wolfe K.H."/>
            <person name="Lopes M.R."/>
            <person name="Hittinger C.T."/>
            <person name="Goker M."/>
            <person name="Salamov A."/>
            <person name="Wisecaver J."/>
            <person name="Long T.M."/>
            <person name="Aerts A.L."/>
            <person name="Barry K."/>
            <person name="Choi C."/>
            <person name="Clum A."/>
            <person name="Coughlan A.Y."/>
            <person name="Deshpande S."/>
            <person name="Douglass A.P."/>
            <person name="Hanson S.J."/>
            <person name="Klenk H.-P."/>
            <person name="Labutti K."/>
            <person name="Lapidus A."/>
            <person name="Lindquist E."/>
            <person name="Lipzen A."/>
            <person name="Meier-Kolthoff J.P."/>
            <person name="Ohm R.A."/>
            <person name="Otillar R.P."/>
            <person name="Pangilinan J."/>
            <person name="Peng Y."/>
            <person name="Rokas A."/>
            <person name="Rosa C.A."/>
            <person name="Scheuner C."/>
            <person name="Sibirny A.A."/>
            <person name="Slot J.C."/>
            <person name="Stielow J.B."/>
            <person name="Sun H."/>
            <person name="Kurtzman C.P."/>
            <person name="Blackwell M."/>
            <person name="Jeffries T.W."/>
            <person name="Grigoriev I.V."/>
        </authorList>
    </citation>
    <scope>NUCLEOTIDE SEQUENCE [LARGE SCALE GENOMIC DNA]</scope>
    <source>
        <strain evidence="5">NRRL Y-17796</strain>
    </source>
</reference>
<dbReference type="GO" id="GO:0005524">
    <property type="term" value="F:ATP binding"/>
    <property type="evidence" value="ECO:0007669"/>
    <property type="project" value="InterPro"/>
</dbReference>
<dbReference type="InterPro" id="IPR011009">
    <property type="entry name" value="Kinase-like_dom_sf"/>
</dbReference>